<accession>A0A6A7VM20</accession>
<keyword evidence="3" id="KW-0808">Transferase</keyword>
<feature type="transmembrane region" description="Helical" evidence="1">
    <location>
        <begin position="218"/>
        <end position="239"/>
    </location>
</feature>
<organism evidence="3 4">
    <name type="scientific">Segatella copri</name>
    <dbReference type="NCBI Taxonomy" id="165179"/>
    <lineage>
        <taxon>Bacteria</taxon>
        <taxon>Pseudomonadati</taxon>
        <taxon>Bacteroidota</taxon>
        <taxon>Bacteroidia</taxon>
        <taxon>Bacteroidales</taxon>
        <taxon>Prevotellaceae</taxon>
        <taxon>Segatella</taxon>
    </lineage>
</organism>
<dbReference type="GO" id="GO:0016747">
    <property type="term" value="F:acyltransferase activity, transferring groups other than amino-acyl groups"/>
    <property type="evidence" value="ECO:0007669"/>
    <property type="project" value="InterPro"/>
</dbReference>
<feature type="transmembrane region" description="Helical" evidence="1">
    <location>
        <begin position="260"/>
        <end position="280"/>
    </location>
</feature>
<reference evidence="3 4" key="1">
    <citation type="submission" date="2019-09" db="EMBL/GenBank/DDBJ databases">
        <title>Distinct polysaccharide growth profiles of human intestinal Prevotella copri isolates.</title>
        <authorList>
            <person name="Fehlner-Peach H."/>
            <person name="Magnabosco C."/>
            <person name="Raghavan V."/>
            <person name="Scher J.U."/>
            <person name="Tett A."/>
            <person name="Cox L.M."/>
            <person name="Gottsegen C."/>
            <person name="Watters A."/>
            <person name="Wiltshire- Gordon J.D."/>
            <person name="Segata N."/>
            <person name="Bonneau R."/>
            <person name="Littman D.R."/>
        </authorList>
    </citation>
    <scope>NUCLEOTIDE SEQUENCE [LARGE SCALE GENOMIC DNA]</scope>
    <source>
        <strain evidence="3 4">BVe41219</strain>
    </source>
</reference>
<name>A0A6A7VM20_9BACT</name>
<feature type="transmembrane region" description="Helical" evidence="1">
    <location>
        <begin position="111"/>
        <end position="130"/>
    </location>
</feature>
<dbReference type="Proteomes" id="UP000358159">
    <property type="component" value="Unassembled WGS sequence"/>
</dbReference>
<dbReference type="Pfam" id="PF01757">
    <property type="entry name" value="Acyl_transf_3"/>
    <property type="match status" value="1"/>
</dbReference>
<evidence type="ECO:0000256" key="1">
    <source>
        <dbReference type="SAM" id="Phobius"/>
    </source>
</evidence>
<evidence type="ECO:0000313" key="4">
    <source>
        <dbReference type="Proteomes" id="UP000358159"/>
    </source>
</evidence>
<keyword evidence="1" id="KW-1133">Transmembrane helix</keyword>
<keyword evidence="1" id="KW-0812">Transmembrane</keyword>
<feature type="transmembrane region" description="Helical" evidence="1">
    <location>
        <begin position="300"/>
        <end position="318"/>
    </location>
</feature>
<dbReference type="EMBL" id="VZAZ01000039">
    <property type="protein sequence ID" value="MQO55693.1"/>
    <property type="molecule type" value="Genomic_DNA"/>
</dbReference>
<proteinExistence type="predicted"/>
<comment type="caution">
    <text evidence="3">The sequence shown here is derived from an EMBL/GenBank/DDBJ whole genome shotgun (WGS) entry which is preliminary data.</text>
</comment>
<dbReference type="AlphaFoldDB" id="A0A6A7VM20"/>
<feature type="transmembrane region" description="Helical" evidence="1">
    <location>
        <begin position="12"/>
        <end position="30"/>
    </location>
</feature>
<dbReference type="InterPro" id="IPR002656">
    <property type="entry name" value="Acyl_transf_3_dom"/>
</dbReference>
<dbReference type="RefSeq" id="WP_153095311.1">
    <property type="nucleotide sequence ID" value="NZ_VZAR01000096.1"/>
</dbReference>
<keyword evidence="1" id="KW-0472">Membrane</keyword>
<sequence length="328" mass="37798">MPRWIATCGGGQFVTMFHMPLFFFVSGYCFKDKYLNDVRQFSINKVKGLYVPFVKWSLLFLVLHNVFFHLNIYNDVCGWKGVVSQLYGWKDVVKNVAKIVLAMTETEQLLGGYWFLKELFLGSFLALGCFKYLKNDFLGASILLLIAIVMSWFDVEVPTVHIASRTFFAGFFIVMGRAYKRMNVDADKWPITIMAFIIVSMGSVWCGTSMLSYSAIQILPYSVCAILGTIMILNLSHRLSLYQNWAKRFLMFVGDHTLEVLTWHFLSFKLVSLLIIWVYALPIEQLAGFPIIKGYSLMYWPLYSFVGVCVPIGALYIRKQLSYERKTK</sequence>
<keyword evidence="3" id="KW-0012">Acyltransferase</keyword>
<evidence type="ECO:0000259" key="2">
    <source>
        <dbReference type="Pfam" id="PF01757"/>
    </source>
</evidence>
<feature type="transmembrane region" description="Helical" evidence="1">
    <location>
        <begin position="50"/>
        <end position="70"/>
    </location>
</feature>
<feature type="transmembrane region" description="Helical" evidence="1">
    <location>
        <begin position="159"/>
        <end position="179"/>
    </location>
</feature>
<feature type="transmembrane region" description="Helical" evidence="1">
    <location>
        <begin position="191"/>
        <end position="212"/>
    </location>
</feature>
<protein>
    <submittedName>
        <fullName evidence="3">Acyltransferase family protein</fullName>
    </submittedName>
</protein>
<gene>
    <name evidence="3" type="ORF">F7D42_08230</name>
</gene>
<feature type="transmembrane region" description="Helical" evidence="1">
    <location>
        <begin position="137"/>
        <end position="153"/>
    </location>
</feature>
<evidence type="ECO:0000313" key="3">
    <source>
        <dbReference type="EMBL" id="MQO55693.1"/>
    </source>
</evidence>
<feature type="domain" description="Acyltransferase 3" evidence="2">
    <location>
        <begin position="13"/>
        <end position="311"/>
    </location>
</feature>